<proteinExistence type="predicted"/>
<protein>
    <submittedName>
        <fullName evidence="1">Uncharacterized protein</fullName>
    </submittedName>
</protein>
<comment type="caution">
    <text evidence="1">The sequence shown here is derived from an EMBL/GenBank/DDBJ whole genome shotgun (WGS) entry which is preliminary data.</text>
</comment>
<evidence type="ECO:0000313" key="1">
    <source>
        <dbReference type="EMBL" id="RUO46394.1"/>
    </source>
</evidence>
<dbReference type="RefSeq" id="WP_126834610.1">
    <property type="nucleotide sequence ID" value="NZ_PIPT01000009.1"/>
</dbReference>
<dbReference type="EMBL" id="PIPT01000009">
    <property type="protein sequence ID" value="RUO46394.1"/>
    <property type="molecule type" value="Genomic_DNA"/>
</dbReference>
<organism evidence="1 2">
    <name type="scientific">Pseudidiomarina aquimaris</name>
    <dbReference type="NCBI Taxonomy" id="641841"/>
    <lineage>
        <taxon>Bacteria</taxon>
        <taxon>Pseudomonadati</taxon>
        <taxon>Pseudomonadota</taxon>
        <taxon>Gammaproteobacteria</taxon>
        <taxon>Alteromonadales</taxon>
        <taxon>Idiomarinaceae</taxon>
        <taxon>Pseudidiomarina</taxon>
    </lineage>
</organism>
<evidence type="ECO:0000313" key="2">
    <source>
        <dbReference type="Proteomes" id="UP000286678"/>
    </source>
</evidence>
<dbReference type="AlphaFoldDB" id="A0A432XCA6"/>
<name>A0A432XCA6_9GAMM</name>
<accession>A0A432XCA6</accession>
<dbReference type="OrthoDB" id="6400584at2"/>
<keyword evidence="2" id="KW-1185">Reference proteome</keyword>
<gene>
    <name evidence="1" type="ORF">CWE21_11590</name>
</gene>
<sequence length="134" mass="15280">MTDFNFTVSDNIAIEKGGDYLDLHSDFDFVNISYDQSRNMLELEWQKLDEDWVNVKGTINKLTLKFNNVSYLSFSNIKSESTLESFGCLHPEDKSIMNGFLPLTEIKSGYDLILLFVDEGSIKVNCDTVTCIID</sequence>
<dbReference type="Proteomes" id="UP000286678">
    <property type="component" value="Unassembled WGS sequence"/>
</dbReference>
<reference evidence="2" key="1">
    <citation type="journal article" date="2018" name="Front. Microbiol.">
        <title>Genome-Based Analysis Reveals the Taxonomy and Diversity of the Family Idiomarinaceae.</title>
        <authorList>
            <person name="Liu Y."/>
            <person name="Lai Q."/>
            <person name="Shao Z."/>
        </authorList>
    </citation>
    <scope>NUCLEOTIDE SEQUENCE [LARGE SCALE GENOMIC DNA]</scope>
    <source>
        <strain evidence="2">SW15</strain>
    </source>
</reference>